<evidence type="ECO:0008006" key="3">
    <source>
        <dbReference type="Google" id="ProtNLM"/>
    </source>
</evidence>
<dbReference type="EMBL" id="JAEHOE010000152">
    <property type="protein sequence ID" value="KAG2484311.1"/>
    <property type="molecule type" value="Genomic_DNA"/>
</dbReference>
<evidence type="ECO:0000313" key="1">
    <source>
        <dbReference type="EMBL" id="KAG2484311.1"/>
    </source>
</evidence>
<dbReference type="InterPro" id="IPR029044">
    <property type="entry name" value="Nucleotide-diphossugar_trans"/>
</dbReference>
<dbReference type="GO" id="GO:0016757">
    <property type="term" value="F:glycosyltransferase activity"/>
    <property type="evidence" value="ECO:0007669"/>
    <property type="project" value="UniProtKB-ARBA"/>
</dbReference>
<organism evidence="1 2">
    <name type="scientific">Edaphochlamys debaryana</name>
    <dbReference type="NCBI Taxonomy" id="47281"/>
    <lineage>
        <taxon>Eukaryota</taxon>
        <taxon>Viridiplantae</taxon>
        <taxon>Chlorophyta</taxon>
        <taxon>core chlorophytes</taxon>
        <taxon>Chlorophyceae</taxon>
        <taxon>CS clade</taxon>
        <taxon>Chlamydomonadales</taxon>
        <taxon>Chlamydomonadales incertae sedis</taxon>
        <taxon>Edaphochlamys</taxon>
    </lineage>
</organism>
<name>A0A835XL92_9CHLO</name>
<dbReference type="PANTHER" id="PTHR22916:SF3">
    <property type="entry name" value="UDP-GLCNAC:BETAGAL BETA-1,3-N-ACETYLGLUCOSAMINYLTRANSFERASE-LIKE PROTEIN 1"/>
    <property type="match status" value="1"/>
</dbReference>
<dbReference type="PANTHER" id="PTHR22916">
    <property type="entry name" value="GLYCOSYLTRANSFERASE"/>
    <property type="match status" value="1"/>
</dbReference>
<evidence type="ECO:0000313" key="2">
    <source>
        <dbReference type="Proteomes" id="UP000612055"/>
    </source>
</evidence>
<reference evidence="1" key="1">
    <citation type="journal article" date="2020" name="bioRxiv">
        <title>Comparative genomics of Chlamydomonas.</title>
        <authorList>
            <person name="Craig R.J."/>
            <person name="Hasan A.R."/>
            <person name="Ness R.W."/>
            <person name="Keightley P.D."/>
        </authorList>
    </citation>
    <scope>NUCLEOTIDE SEQUENCE</scope>
    <source>
        <strain evidence="1">CCAP 11/70</strain>
    </source>
</reference>
<dbReference type="Gene3D" id="3.90.550.10">
    <property type="entry name" value="Spore Coat Polysaccharide Biosynthesis Protein SpsA, Chain A"/>
    <property type="match status" value="1"/>
</dbReference>
<protein>
    <recommendedName>
        <fullName evidence="3">Glycosyltransferase</fullName>
    </recommendedName>
</protein>
<dbReference type="Proteomes" id="UP000612055">
    <property type="component" value="Unassembled WGS sequence"/>
</dbReference>
<sequence>MLRLLATHSPEAASALARACLSSRVGPGLAPRRPLVSVLLNYFRRPRKIGPLVDDLEEACVETGVACELVVNVDNPHEAAAWAAAAACRPGFVVPVFSHNLHEARGYNRAARMARGDILDDQLPPINPRWLTDLAALFRAYPRLGVLVDFAPMAFRASAFWSLGGLEEGWSLRGDCGITSDFEVSMRAWAAGWMVGAGTGLGGAAGWMVGAGTGLGGGGRASAGGVRGGGSGGGGCVA</sequence>
<dbReference type="AlphaFoldDB" id="A0A835XL92"/>
<dbReference type="OrthoDB" id="2918at2759"/>
<keyword evidence="2" id="KW-1185">Reference proteome</keyword>
<gene>
    <name evidence="1" type="ORF">HYH03_016854</name>
</gene>
<accession>A0A835XL92</accession>
<dbReference type="SUPFAM" id="SSF53448">
    <property type="entry name" value="Nucleotide-diphospho-sugar transferases"/>
    <property type="match status" value="1"/>
</dbReference>
<comment type="caution">
    <text evidence="1">The sequence shown here is derived from an EMBL/GenBank/DDBJ whole genome shotgun (WGS) entry which is preliminary data.</text>
</comment>
<proteinExistence type="predicted"/>